<dbReference type="SUPFAM" id="SSF53448">
    <property type="entry name" value="Nucleotide-diphospho-sugar transferases"/>
    <property type="match status" value="1"/>
</dbReference>
<dbReference type="InterPro" id="IPR001173">
    <property type="entry name" value="Glyco_trans_2-like"/>
</dbReference>
<accession>A0A660KZW1</accession>
<feature type="domain" description="Glycosyltransferase 2-like" evidence="1">
    <location>
        <begin position="18"/>
        <end position="97"/>
    </location>
</feature>
<organism evidence="2 3">
    <name type="scientific">Solirubrobacter pauli</name>
    <dbReference type="NCBI Taxonomy" id="166793"/>
    <lineage>
        <taxon>Bacteria</taxon>
        <taxon>Bacillati</taxon>
        <taxon>Actinomycetota</taxon>
        <taxon>Thermoleophilia</taxon>
        <taxon>Solirubrobacterales</taxon>
        <taxon>Solirubrobacteraceae</taxon>
        <taxon>Solirubrobacter</taxon>
    </lineage>
</organism>
<dbReference type="PANTHER" id="PTHR43179">
    <property type="entry name" value="RHAMNOSYLTRANSFERASE WBBL"/>
    <property type="match status" value="1"/>
</dbReference>
<dbReference type="RefSeq" id="WP_121254492.1">
    <property type="nucleotide sequence ID" value="NZ_RBIL01000002.1"/>
</dbReference>
<protein>
    <submittedName>
        <fullName evidence="2">GT2 family glycosyltransferase</fullName>
    </submittedName>
</protein>
<dbReference type="OrthoDB" id="9771846at2"/>
<evidence type="ECO:0000313" key="3">
    <source>
        <dbReference type="Proteomes" id="UP000278962"/>
    </source>
</evidence>
<keyword evidence="3" id="KW-1185">Reference proteome</keyword>
<dbReference type="EMBL" id="RBIL01000002">
    <property type="protein sequence ID" value="RKQ86615.1"/>
    <property type="molecule type" value="Genomic_DNA"/>
</dbReference>
<dbReference type="GO" id="GO:0016740">
    <property type="term" value="F:transferase activity"/>
    <property type="evidence" value="ECO:0007669"/>
    <property type="project" value="UniProtKB-KW"/>
</dbReference>
<dbReference type="InterPro" id="IPR029044">
    <property type="entry name" value="Nucleotide-diphossugar_trans"/>
</dbReference>
<dbReference type="AlphaFoldDB" id="A0A660KZW1"/>
<evidence type="ECO:0000259" key="1">
    <source>
        <dbReference type="Pfam" id="PF00535"/>
    </source>
</evidence>
<reference evidence="2 3" key="1">
    <citation type="submission" date="2018-10" db="EMBL/GenBank/DDBJ databases">
        <title>Genomic Encyclopedia of Archaeal and Bacterial Type Strains, Phase II (KMG-II): from individual species to whole genera.</title>
        <authorList>
            <person name="Goeker M."/>
        </authorList>
    </citation>
    <scope>NUCLEOTIDE SEQUENCE [LARGE SCALE GENOMIC DNA]</scope>
    <source>
        <strain evidence="2 3">DSM 14954</strain>
    </source>
</reference>
<keyword evidence="2" id="KW-0808">Transferase</keyword>
<dbReference type="Pfam" id="PF00535">
    <property type="entry name" value="Glycos_transf_2"/>
    <property type="match status" value="1"/>
</dbReference>
<sequence length="269" mass="29374">MSWAAVIVLHRSRAHLARLLPTLDAPQLVVVDVGPDDGGAQLAAEHGATVIERRDNPGYGAANNAGLRHVTQPVTVLLNPDTIDHARVLPELARRASLPGLHAPRLLNEDGSVQRSAHPLPGTLGAFLPAALPRLPRALEVRAEPYKADRPRTVGWAIAAALAGPTQLIHFDERIHLFAEDMELCLRARQQGLKTYLHTDLSLTHTGGHSVTSEPFAQLAQNRHDVIQRRLGSGPARLDDAAQILTFALRTYKGRREREQLAAALKLRR</sequence>
<dbReference type="PANTHER" id="PTHR43179:SF7">
    <property type="entry name" value="RHAMNOSYLTRANSFERASE WBBL"/>
    <property type="match status" value="1"/>
</dbReference>
<evidence type="ECO:0000313" key="2">
    <source>
        <dbReference type="EMBL" id="RKQ86615.1"/>
    </source>
</evidence>
<dbReference type="Proteomes" id="UP000278962">
    <property type="component" value="Unassembled WGS sequence"/>
</dbReference>
<dbReference type="Gene3D" id="3.90.550.10">
    <property type="entry name" value="Spore Coat Polysaccharide Biosynthesis Protein SpsA, Chain A"/>
    <property type="match status" value="1"/>
</dbReference>
<name>A0A660KZW1_9ACTN</name>
<gene>
    <name evidence="2" type="ORF">C8N24_4629</name>
</gene>
<comment type="caution">
    <text evidence="2">The sequence shown here is derived from an EMBL/GenBank/DDBJ whole genome shotgun (WGS) entry which is preliminary data.</text>
</comment>
<proteinExistence type="predicted"/>